<dbReference type="EMBL" id="CP003093">
    <property type="protein sequence ID" value="AER57085.1"/>
    <property type="molecule type" value="Genomic_DNA"/>
</dbReference>
<dbReference type="OrthoDB" id="9809404at2"/>
<dbReference type="Pfam" id="PF10672">
    <property type="entry name" value="Methyltrans_SAM"/>
    <property type="match status" value="1"/>
</dbReference>
<protein>
    <recommendedName>
        <fullName evidence="7">Ribosomal RNA large subunit methyltransferase K/L</fullName>
    </recommendedName>
    <domain>
        <recommendedName>
            <fullName evidence="7">23S rRNA m2G2445 methyltransferase</fullName>
            <ecNumber evidence="7">2.1.1.173</ecNumber>
        </recommendedName>
        <alternativeName>
            <fullName evidence="7">rRNA (guanine-N(2)-)-methyltransferase RlmL</fullName>
        </alternativeName>
    </domain>
    <domain>
        <recommendedName>
            <fullName evidence="7">23S rRNA m7G2069 methyltransferase</fullName>
            <ecNumber evidence="7">2.1.1.264</ecNumber>
        </recommendedName>
        <alternativeName>
            <fullName evidence="7">rRNA (guanine-N(7)-)-methyltransferase RlmK</fullName>
        </alternativeName>
    </domain>
</protein>
<comment type="similarity">
    <text evidence="7">Belongs to the methyltransferase superfamily. RlmKL family.</text>
</comment>
<evidence type="ECO:0000313" key="11">
    <source>
        <dbReference type="Proteomes" id="UP000005870"/>
    </source>
</evidence>
<keyword evidence="1 7" id="KW-0963">Cytoplasm</keyword>
<evidence type="ECO:0000259" key="9">
    <source>
        <dbReference type="PROSITE" id="PS51165"/>
    </source>
</evidence>
<keyword evidence="3 7" id="KW-0489">Methyltransferase</keyword>
<dbReference type="Gene3D" id="3.30.750.80">
    <property type="entry name" value="RNA methyltransferase domain (HRMD) like"/>
    <property type="match status" value="1"/>
</dbReference>
<keyword evidence="2 7" id="KW-0698">rRNA processing</keyword>
<sequence>MKFYVSCAKGLEYLLVEEVLALGAASATATVSGVNVEGSLHDAQRLVLWSRLASRVLWPIGAFECLDQDALYEGVHALPWTGHLKPEHTLAVDAHVSGEVITHARFAAQRVKDAVVDHLRSQGLERPSVDVDDPDVRINFSLRKGRATLSIDLGGGPLHRRGWRRVRNDAPLKENLAAAVLMRGGWSQSYAGGGGLLDPMCGSGTLLIEGVLMAADVAPGLQRHGSLPPTRWLGFDMAHWQGLREQARERETAGRAALPAQVAFGSDIDPRAIEAARESAREAGVEHAIVLQVCDVAKLPAPPIRRGVVVCNPPYDERLAADAALYRALGDGLRRAVPDWRASLLCGSAELAMATGLRAQKKYQLFNGAIECALIFVDPIAPPQRVVPDAPAELNVGAQMVANRLRKNIRKFKSWRQREDVTCYRVYDADLPEYAAAVDVYEEADGARRTFLHVQEYAAPASIPEADTLRRFNELLAAVRNVFAVPHEQVAIKSRARGKGGSKYGRLGAGSEVIVVREHGARLRVNLFDYLDTGLFLDHRPLRGQMAHAARGRRFLNLFSYTGVASVEAAVAGAASTTSVDLSGTYLQWCQDNLQENGLGGQQHQLVQADALAWLEADRGQYDLIFCDPPTFSNSARAEDFEVQRDHVRLLRACIARLSQGGVLYFSNNFRRFRLDAERVAEFAVCEEISAQTIPPDFERNTRIHRAWRLTRA</sequence>
<dbReference type="PIRSF" id="PIRSF037618">
    <property type="entry name" value="RNA_Mtase_bacteria_prd"/>
    <property type="match status" value="1"/>
</dbReference>
<dbReference type="PROSITE" id="PS00092">
    <property type="entry name" value="N6_MTASE"/>
    <property type="match status" value="1"/>
</dbReference>
<organism evidence="10 11">
    <name type="scientific">Pseudoxanthomonas spadix (strain BD-a59)</name>
    <dbReference type="NCBI Taxonomy" id="1045855"/>
    <lineage>
        <taxon>Bacteria</taxon>
        <taxon>Pseudomonadati</taxon>
        <taxon>Pseudomonadota</taxon>
        <taxon>Gammaproteobacteria</taxon>
        <taxon>Lysobacterales</taxon>
        <taxon>Lysobacteraceae</taxon>
        <taxon>Pseudoxanthomonas</taxon>
    </lineage>
</organism>
<dbReference type="PANTHER" id="PTHR47313">
    <property type="entry name" value="RIBOSOMAL RNA LARGE SUBUNIT METHYLTRANSFERASE K/L"/>
    <property type="match status" value="1"/>
</dbReference>
<dbReference type="PANTHER" id="PTHR47313:SF1">
    <property type="entry name" value="RIBOSOMAL RNA LARGE SUBUNIT METHYLTRANSFERASE K_L"/>
    <property type="match status" value="1"/>
</dbReference>
<dbReference type="PROSITE" id="PS01261">
    <property type="entry name" value="UPF0020"/>
    <property type="match status" value="1"/>
</dbReference>
<dbReference type="HAMAP" id="MF_01858">
    <property type="entry name" value="23SrRNA_methyltr_KL"/>
    <property type="match status" value="1"/>
</dbReference>
<dbReference type="InterPro" id="IPR002052">
    <property type="entry name" value="DNA_methylase_N6_adenine_CS"/>
</dbReference>
<comment type="subcellular location">
    <subcellularLocation>
        <location evidence="7">Cytoplasm</location>
    </subcellularLocation>
</comment>
<dbReference type="FunFam" id="3.30.750.80:FF:000003">
    <property type="entry name" value="Ribosomal RNA large subunit methyltransferase K/L"/>
    <property type="match status" value="1"/>
</dbReference>
<evidence type="ECO:0000256" key="3">
    <source>
        <dbReference type="ARBA" id="ARBA00022603"/>
    </source>
</evidence>
<keyword evidence="4 7" id="KW-0808">Transferase</keyword>
<dbReference type="InterPro" id="IPR054170">
    <property type="entry name" value="RlmL_1st"/>
</dbReference>
<dbReference type="GO" id="GO:0005737">
    <property type="term" value="C:cytoplasm"/>
    <property type="evidence" value="ECO:0007669"/>
    <property type="project" value="UniProtKB-SubCell"/>
</dbReference>
<dbReference type="AlphaFoldDB" id="G7UR13"/>
<dbReference type="Gene3D" id="3.30.2130.30">
    <property type="match status" value="1"/>
</dbReference>
<dbReference type="InterPro" id="IPR019614">
    <property type="entry name" value="SAM-dep_methyl-trfase"/>
</dbReference>
<dbReference type="NCBIfam" id="NF008748">
    <property type="entry name" value="PRK11783.1"/>
    <property type="match status" value="1"/>
</dbReference>
<dbReference type="RefSeq" id="WP_014161258.1">
    <property type="nucleotide sequence ID" value="NC_016147.2"/>
</dbReference>
<dbReference type="EC" id="2.1.1.173" evidence="7"/>
<feature type="domain" description="THUMP" evidence="9">
    <location>
        <begin position="42"/>
        <end position="153"/>
    </location>
</feature>
<dbReference type="GO" id="GO:0070043">
    <property type="term" value="F:rRNA (guanine-N7-)-methyltransferase activity"/>
    <property type="evidence" value="ECO:0007669"/>
    <property type="project" value="UniProtKB-UniRule"/>
</dbReference>
<dbReference type="STRING" id="1045855.DSC_12205"/>
<dbReference type="InterPro" id="IPR017244">
    <property type="entry name" value="23SrRNA_methyltr_KL"/>
</dbReference>
<accession>G7UR13</accession>
<dbReference type="EC" id="2.1.1.264" evidence="7"/>
<dbReference type="CDD" id="cd11715">
    <property type="entry name" value="THUMP_AdoMetMT"/>
    <property type="match status" value="1"/>
</dbReference>
<dbReference type="InterPro" id="IPR000241">
    <property type="entry name" value="RlmKL-like_Mtase"/>
</dbReference>
<evidence type="ECO:0000313" key="10">
    <source>
        <dbReference type="EMBL" id="AER57085.1"/>
    </source>
</evidence>
<gene>
    <name evidence="7 10" type="primary">rlmL</name>
    <name evidence="10" type="ordered locus">DSC_12205</name>
</gene>
<dbReference type="InterPro" id="IPR004114">
    <property type="entry name" value="THUMP_dom"/>
</dbReference>
<dbReference type="GO" id="GO:0052915">
    <property type="term" value="F:23S rRNA (guanine(2445)-N(2))-methyltransferase activity"/>
    <property type="evidence" value="ECO:0007669"/>
    <property type="project" value="UniProtKB-UniRule"/>
</dbReference>
<evidence type="ECO:0000256" key="2">
    <source>
        <dbReference type="ARBA" id="ARBA00022552"/>
    </source>
</evidence>
<evidence type="ECO:0000256" key="5">
    <source>
        <dbReference type="ARBA" id="ARBA00022691"/>
    </source>
</evidence>
<dbReference type="KEGG" id="psd:DSC_12205"/>
<name>G7UR13_PSEUP</name>
<dbReference type="HOGENOM" id="CLU_014042_2_0_6"/>
<dbReference type="SUPFAM" id="SSF53335">
    <property type="entry name" value="S-adenosyl-L-methionine-dependent methyltransferases"/>
    <property type="match status" value="2"/>
</dbReference>
<dbReference type="InterPro" id="IPR029063">
    <property type="entry name" value="SAM-dependent_MTases_sf"/>
</dbReference>
<evidence type="ECO:0000256" key="4">
    <source>
        <dbReference type="ARBA" id="ARBA00022679"/>
    </source>
</evidence>
<dbReference type="Pfam" id="PF01170">
    <property type="entry name" value="UPF0020"/>
    <property type="match status" value="1"/>
</dbReference>
<evidence type="ECO:0000256" key="6">
    <source>
        <dbReference type="ARBA" id="ARBA00022884"/>
    </source>
</evidence>
<keyword evidence="11" id="KW-1185">Reference proteome</keyword>
<keyword evidence="5 7" id="KW-0949">S-adenosyl-L-methionine</keyword>
<dbReference type="Proteomes" id="UP000005870">
    <property type="component" value="Chromosome"/>
</dbReference>
<dbReference type="InterPro" id="IPR053943">
    <property type="entry name" value="RlmKL-like_Mtase_CS"/>
</dbReference>
<dbReference type="SMART" id="SM00981">
    <property type="entry name" value="THUMP"/>
    <property type="match status" value="1"/>
</dbReference>
<evidence type="ECO:0000256" key="7">
    <source>
        <dbReference type="HAMAP-Rule" id="MF_01858"/>
    </source>
</evidence>
<dbReference type="Gene3D" id="3.40.50.150">
    <property type="entry name" value="Vaccinia Virus protein VP39"/>
    <property type="match status" value="2"/>
</dbReference>
<dbReference type="eggNOG" id="COG0116">
    <property type="taxonomic scope" value="Bacteria"/>
</dbReference>
<dbReference type="PROSITE" id="PS51165">
    <property type="entry name" value="THUMP"/>
    <property type="match status" value="1"/>
</dbReference>
<dbReference type="Pfam" id="PF02926">
    <property type="entry name" value="THUMP"/>
    <property type="match status" value="1"/>
</dbReference>
<dbReference type="Pfam" id="PF22020">
    <property type="entry name" value="RlmL_1st"/>
    <property type="match status" value="1"/>
</dbReference>
<comment type="function">
    <text evidence="7">Specifically methylates the guanine in position 2445 (m2G2445) and the guanine in position 2069 (m7G2069) of 23S rRNA.</text>
</comment>
<reference evidence="10 11" key="1">
    <citation type="journal article" date="2012" name="J. Bacteriol.">
        <title>Complete Genome Sequence of the BTEX-Degrading Bacterium Pseudoxanthomonas spadix BD-a59.</title>
        <authorList>
            <person name="Lee S.H."/>
            <person name="Jin H.M."/>
            <person name="Lee H.J."/>
            <person name="Kim J.M."/>
            <person name="Jeon C.O."/>
        </authorList>
    </citation>
    <scope>NUCLEOTIDE SEQUENCE [LARGE SCALE GENOMIC DNA]</scope>
    <source>
        <strain evidence="10 11">BD-a59</strain>
    </source>
</reference>
<dbReference type="CDD" id="cd02440">
    <property type="entry name" value="AdoMet_MTases"/>
    <property type="match status" value="2"/>
</dbReference>
<dbReference type="eggNOG" id="COG1092">
    <property type="taxonomic scope" value="Bacteria"/>
</dbReference>
<keyword evidence="6 8" id="KW-0694">RNA-binding</keyword>
<comment type="catalytic activity">
    <reaction evidence="7">
        <text>guanosine(2445) in 23S rRNA + S-adenosyl-L-methionine = N(2)-methylguanosine(2445) in 23S rRNA + S-adenosyl-L-homocysteine + H(+)</text>
        <dbReference type="Rhea" id="RHEA:42740"/>
        <dbReference type="Rhea" id="RHEA-COMP:10215"/>
        <dbReference type="Rhea" id="RHEA-COMP:10216"/>
        <dbReference type="ChEBI" id="CHEBI:15378"/>
        <dbReference type="ChEBI" id="CHEBI:57856"/>
        <dbReference type="ChEBI" id="CHEBI:59789"/>
        <dbReference type="ChEBI" id="CHEBI:74269"/>
        <dbReference type="ChEBI" id="CHEBI:74481"/>
        <dbReference type="EC" id="2.1.1.173"/>
    </reaction>
</comment>
<comment type="catalytic activity">
    <reaction evidence="7">
        <text>guanosine(2069) in 23S rRNA + S-adenosyl-L-methionine = N(2)-methylguanosine(2069) in 23S rRNA + S-adenosyl-L-homocysteine + H(+)</text>
        <dbReference type="Rhea" id="RHEA:43772"/>
        <dbReference type="Rhea" id="RHEA-COMP:10688"/>
        <dbReference type="Rhea" id="RHEA-COMP:10689"/>
        <dbReference type="ChEBI" id="CHEBI:15378"/>
        <dbReference type="ChEBI" id="CHEBI:57856"/>
        <dbReference type="ChEBI" id="CHEBI:59789"/>
        <dbReference type="ChEBI" id="CHEBI:74269"/>
        <dbReference type="ChEBI" id="CHEBI:74481"/>
        <dbReference type="EC" id="2.1.1.264"/>
    </reaction>
</comment>
<evidence type="ECO:0000256" key="8">
    <source>
        <dbReference type="PROSITE-ProRule" id="PRU00529"/>
    </source>
</evidence>
<evidence type="ECO:0000256" key="1">
    <source>
        <dbReference type="ARBA" id="ARBA00022490"/>
    </source>
</evidence>
<dbReference type="GO" id="GO:0003723">
    <property type="term" value="F:RNA binding"/>
    <property type="evidence" value="ECO:0007669"/>
    <property type="project" value="UniProtKB-UniRule"/>
</dbReference>
<proteinExistence type="inferred from homology"/>